<evidence type="ECO:0000256" key="3">
    <source>
        <dbReference type="ARBA" id="ARBA00022475"/>
    </source>
</evidence>
<feature type="transmembrane region" description="Helical" evidence="7">
    <location>
        <begin position="126"/>
        <end position="154"/>
    </location>
</feature>
<keyword evidence="6 7" id="KW-0472">Membrane</keyword>
<feature type="transmembrane region" description="Helical" evidence="7">
    <location>
        <begin position="471"/>
        <end position="492"/>
    </location>
</feature>
<feature type="transmembrane region" description="Helical" evidence="7">
    <location>
        <begin position="208"/>
        <end position="229"/>
    </location>
</feature>
<dbReference type="AlphaFoldDB" id="A0A926I8W2"/>
<keyword evidence="3" id="KW-1003">Cell membrane</keyword>
<dbReference type="Proteomes" id="UP000610862">
    <property type="component" value="Unassembled WGS sequence"/>
</dbReference>
<keyword evidence="2" id="KW-0813">Transport</keyword>
<evidence type="ECO:0000256" key="1">
    <source>
        <dbReference type="ARBA" id="ARBA00004651"/>
    </source>
</evidence>
<feature type="transmembrane region" description="Helical" evidence="7">
    <location>
        <begin position="281"/>
        <end position="303"/>
    </location>
</feature>
<feature type="transmembrane region" description="Helical" evidence="7">
    <location>
        <begin position="23"/>
        <end position="44"/>
    </location>
</feature>
<feature type="transmembrane region" description="Helical" evidence="7">
    <location>
        <begin position="56"/>
        <end position="75"/>
    </location>
</feature>
<evidence type="ECO:0000313" key="8">
    <source>
        <dbReference type="EMBL" id="MBC8567528.1"/>
    </source>
</evidence>
<protein>
    <submittedName>
        <fullName evidence="8">APC family permease</fullName>
    </submittedName>
</protein>
<proteinExistence type="predicted"/>
<keyword evidence="5 7" id="KW-1133">Transmembrane helix</keyword>
<dbReference type="Gene3D" id="1.20.1740.10">
    <property type="entry name" value="Amino acid/polyamine transporter I"/>
    <property type="match status" value="1"/>
</dbReference>
<dbReference type="Pfam" id="PF13520">
    <property type="entry name" value="AA_permease_2"/>
    <property type="match status" value="1"/>
</dbReference>
<organism evidence="8 9">
    <name type="scientific">Lentihominibacter hominis</name>
    <dbReference type="NCBI Taxonomy" id="2763645"/>
    <lineage>
        <taxon>Bacteria</taxon>
        <taxon>Bacillati</taxon>
        <taxon>Bacillota</taxon>
        <taxon>Clostridia</taxon>
        <taxon>Peptostreptococcales</taxon>
        <taxon>Anaerovoracaceae</taxon>
        <taxon>Lentihominibacter</taxon>
    </lineage>
</organism>
<reference evidence="8" key="1">
    <citation type="submission" date="2020-08" db="EMBL/GenBank/DDBJ databases">
        <title>Genome public.</title>
        <authorList>
            <person name="Liu C."/>
            <person name="Sun Q."/>
        </authorList>
    </citation>
    <scope>NUCLEOTIDE SEQUENCE</scope>
    <source>
        <strain evidence="8">NSJ-24</strain>
    </source>
</reference>
<feature type="transmembrane region" description="Helical" evidence="7">
    <location>
        <begin position="95"/>
        <end position="114"/>
    </location>
</feature>
<evidence type="ECO:0000256" key="7">
    <source>
        <dbReference type="SAM" id="Phobius"/>
    </source>
</evidence>
<feature type="transmembrane region" description="Helical" evidence="7">
    <location>
        <begin position="398"/>
        <end position="416"/>
    </location>
</feature>
<keyword evidence="4 7" id="KW-0812">Transmembrane</keyword>
<evidence type="ECO:0000256" key="5">
    <source>
        <dbReference type="ARBA" id="ARBA00022989"/>
    </source>
</evidence>
<dbReference type="PANTHER" id="PTHR45826">
    <property type="entry name" value="POLYAMINE TRANSPORTER PUT1"/>
    <property type="match status" value="1"/>
</dbReference>
<evidence type="ECO:0000256" key="4">
    <source>
        <dbReference type="ARBA" id="ARBA00022692"/>
    </source>
</evidence>
<sequence length="548" mass="59727">MAKSSYTGGQVLTDVTPGLKKKVFSLGAMTFLIYCACAGGAFGIETMISSAGPGLTLILLVLIPLMWAMPIGLYCSELTNLAPVESGPYVWAKMAFGEFWGFSFGFWMSMAAYLTGSAYVVLAMDYIGLFVSMSPAMIFIIKAAIIILFTIVNLRGLQEVSILSTIFSVIILIAFAAVAFVGMANWQYNPMDPVIPQGEGVMSSWGTGIAVGVWMYCGYVTISFLGGEIENPKVISKGMKLGIVIIALSYILPTLGGIVSTGPWTEWGITIDYSSVLYQHIGPWAGAAFMIVAVIAQFAIFNASIATASRSFMVLGQDNLCPKFLSKVSPKRKVPVWPILILAAVNLILVNFNFEILVTILSPILFVTYVGLSFAYVKIRKDYPVEKRGDLYYVKNKLAPVYICGGPLVIGIISFLVNGTEYFLLGFIAIIAAVVCYPIFKWIYGGLNKNDPDGSPINPKTKLAKGDIGRFGIFFLMFGAIAFLGSFFLAWYEGDWGPAYYLDMYGSGIMSDFWQMIQIARWGGVVMLILGVSLFAAGKKWDPAHKED</sequence>
<feature type="transmembrane region" description="Helical" evidence="7">
    <location>
        <begin position="519"/>
        <end position="537"/>
    </location>
</feature>
<feature type="transmembrane region" description="Helical" evidence="7">
    <location>
        <begin position="334"/>
        <end position="350"/>
    </location>
</feature>
<dbReference type="InterPro" id="IPR044566">
    <property type="entry name" value="RMV1-like"/>
</dbReference>
<name>A0A926I8W2_9FIRM</name>
<evidence type="ECO:0000256" key="2">
    <source>
        <dbReference type="ARBA" id="ARBA00022448"/>
    </source>
</evidence>
<gene>
    <name evidence="8" type="ORF">H8692_01975</name>
</gene>
<feature type="transmembrane region" description="Helical" evidence="7">
    <location>
        <begin position="166"/>
        <end position="188"/>
    </location>
</feature>
<feature type="transmembrane region" description="Helical" evidence="7">
    <location>
        <begin position="356"/>
        <end position="377"/>
    </location>
</feature>
<dbReference type="RefSeq" id="WP_177268348.1">
    <property type="nucleotide sequence ID" value="NZ_JACRTA010000001.1"/>
</dbReference>
<dbReference type="PANTHER" id="PTHR45826:SF2">
    <property type="entry name" value="AMINO ACID TRANSPORTER"/>
    <property type="match status" value="1"/>
</dbReference>
<accession>A0A926I8W2</accession>
<feature type="transmembrane region" description="Helical" evidence="7">
    <location>
        <begin position="422"/>
        <end position="440"/>
    </location>
</feature>
<keyword evidence="9" id="KW-1185">Reference proteome</keyword>
<comment type="subcellular location">
    <subcellularLocation>
        <location evidence="1">Cell membrane</location>
        <topology evidence="1">Multi-pass membrane protein</topology>
    </subcellularLocation>
</comment>
<dbReference type="EMBL" id="JACRTA010000001">
    <property type="protein sequence ID" value="MBC8567528.1"/>
    <property type="molecule type" value="Genomic_DNA"/>
</dbReference>
<evidence type="ECO:0000313" key="9">
    <source>
        <dbReference type="Proteomes" id="UP000610862"/>
    </source>
</evidence>
<evidence type="ECO:0000256" key="6">
    <source>
        <dbReference type="ARBA" id="ARBA00023136"/>
    </source>
</evidence>
<comment type="caution">
    <text evidence="8">The sequence shown here is derived from an EMBL/GenBank/DDBJ whole genome shotgun (WGS) entry which is preliminary data.</text>
</comment>
<dbReference type="GO" id="GO:0005886">
    <property type="term" value="C:plasma membrane"/>
    <property type="evidence" value="ECO:0007669"/>
    <property type="project" value="UniProtKB-SubCell"/>
</dbReference>
<feature type="transmembrane region" description="Helical" evidence="7">
    <location>
        <begin position="241"/>
        <end position="261"/>
    </location>
</feature>
<dbReference type="InterPro" id="IPR002293">
    <property type="entry name" value="AA/rel_permease1"/>
</dbReference>
<dbReference type="GO" id="GO:0022857">
    <property type="term" value="F:transmembrane transporter activity"/>
    <property type="evidence" value="ECO:0007669"/>
    <property type="project" value="InterPro"/>
</dbReference>